<gene>
    <name evidence="2" type="ORF">A3B50_04390</name>
</gene>
<evidence type="ECO:0000256" key="1">
    <source>
        <dbReference type="SAM" id="Phobius"/>
    </source>
</evidence>
<keyword evidence="1" id="KW-0472">Membrane</keyword>
<comment type="caution">
    <text evidence="2">The sequence shown here is derived from an EMBL/GenBank/DDBJ whole genome shotgun (WGS) entry which is preliminary data.</text>
</comment>
<accession>A0A1F7J541</accession>
<feature type="transmembrane region" description="Helical" evidence="1">
    <location>
        <begin position="86"/>
        <end position="103"/>
    </location>
</feature>
<dbReference type="Proteomes" id="UP000178558">
    <property type="component" value="Unassembled WGS sequence"/>
</dbReference>
<feature type="transmembrane region" description="Helical" evidence="1">
    <location>
        <begin position="169"/>
        <end position="191"/>
    </location>
</feature>
<proteinExistence type="predicted"/>
<feature type="transmembrane region" description="Helical" evidence="1">
    <location>
        <begin position="145"/>
        <end position="162"/>
    </location>
</feature>
<feature type="transmembrane region" description="Helical" evidence="1">
    <location>
        <begin position="123"/>
        <end position="139"/>
    </location>
</feature>
<feature type="transmembrane region" description="Helical" evidence="1">
    <location>
        <begin position="237"/>
        <end position="257"/>
    </location>
</feature>
<protein>
    <submittedName>
        <fullName evidence="2">Uncharacterized protein</fullName>
    </submittedName>
</protein>
<feature type="transmembrane region" description="Helical" evidence="1">
    <location>
        <begin position="263"/>
        <end position="282"/>
    </location>
</feature>
<dbReference type="AlphaFoldDB" id="A0A1F7J541"/>
<evidence type="ECO:0000313" key="2">
    <source>
        <dbReference type="EMBL" id="OGK50710.1"/>
    </source>
</evidence>
<feature type="transmembrane region" description="Helical" evidence="1">
    <location>
        <begin position="9"/>
        <end position="27"/>
    </location>
</feature>
<organism evidence="2 3">
    <name type="scientific">Candidatus Roizmanbacteria bacterium RIFCSPLOWO2_01_FULL_40_42</name>
    <dbReference type="NCBI Taxonomy" id="1802066"/>
    <lineage>
        <taxon>Bacteria</taxon>
        <taxon>Candidatus Roizmaniibacteriota</taxon>
    </lineage>
</organism>
<keyword evidence="1" id="KW-1133">Transmembrane helix</keyword>
<sequence length="299" mass="34582">MKDPVTRSLLVQKITSFILTTALFLFINNTYDFMLAAIVLGHSHFLIAYFYKLMSGKVKIKNFLVFVGLAAFLFAFFYRIDFPDYRIESLLLLATVYAIYHTILDDQFTFNFFKPVYSALQKLQMLFLIFALIGLHVSWQFNSPYAVFFVLAGILAVCKYFLIVSKEKYVLKASDCFFLAQGALAVVLFFMDIRFNFGKMLMISFIGVYHYLIYYFHYYSKIISLPKGVSALNTKPVYLAVVFLSNGLMIGLFLYMISTKNTALSYFFSYNLFLVLTLMHFISSTRVNEILSLFKLKNG</sequence>
<name>A0A1F7J541_9BACT</name>
<reference evidence="2 3" key="1">
    <citation type="journal article" date="2016" name="Nat. Commun.">
        <title>Thousands of microbial genomes shed light on interconnected biogeochemical processes in an aquifer system.</title>
        <authorList>
            <person name="Anantharaman K."/>
            <person name="Brown C.T."/>
            <person name="Hug L.A."/>
            <person name="Sharon I."/>
            <person name="Castelle C.J."/>
            <person name="Probst A.J."/>
            <person name="Thomas B.C."/>
            <person name="Singh A."/>
            <person name="Wilkins M.J."/>
            <person name="Karaoz U."/>
            <person name="Brodie E.L."/>
            <person name="Williams K.H."/>
            <person name="Hubbard S.S."/>
            <person name="Banfield J.F."/>
        </authorList>
    </citation>
    <scope>NUCLEOTIDE SEQUENCE [LARGE SCALE GENOMIC DNA]</scope>
</reference>
<dbReference type="EMBL" id="MGAQ01000012">
    <property type="protein sequence ID" value="OGK50710.1"/>
    <property type="molecule type" value="Genomic_DNA"/>
</dbReference>
<feature type="transmembrane region" description="Helical" evidence="1">
    <location>
        <begin position="197"/>
        <end position="216"/>
    </location>
</feature>
<keyword evidence="1" id="KW-0812">Transmembrane</keyword>
<feature type="transmembrane region" description="Helical" evidence="1">
    <location>
        <begin position="33"/>
        <end position="51"/>
    </location>
</feature>
<feature type="transmembrane region" description="Helical" evidence="1">
    <location>
        <begin position="63"/>
        <end position="80"/>
    </location>
</feature>
<evidence type="ECO:0000313" key="3">
    <source>
        <dbReference type="Proteomes" id="UP000178558"/>
    </source>
</evidence>